<name>A0A6A4HC92_9AGAR</name>
<accession>A0A6A4HC92</accession>
<dbReference type="EMBL" id="ML769531">
    <property type="protein sequence ID" value="KAE9395436.1"/>
    <property type="molecule type" value="Genomic_DNA"/>
</dbReference>
<organism evidence="1 2">
    <name type="scientific">Gymnopus androsaceus JB14</name>
    <dbReference type="NCBI Taxonomy" id="1447944"/>
    <lineage>
        <taxon>Eukaryota</taxon>
        <taxon>Fungi</taxon>
        <taxon>Dikarya</taxon>
        <taxon>Basidiomycota</taxon>
        <taxon>Agaricomycotina</taxon>
        <taxon>Agaricomycetes</taxon>
        <taxon>Agaricomycetidae</taxon>
        <taxon>Agaricales</taxon>
        <taxon>Marasmiineae</taxon>
        <taxon>Omphalotaceae</taxon>
        <taxon>Gymnopus</taxon>
    </lineage>
</organism>
<dbReference type="AlphaFoldDB" id="A0A6A4HC92"/>
<evidence type="ECO:0000313" key="2">
    <source>
        <dbReference type="Proteomes" id="UP000799118"/>
    </source>
</evidence>
<keyword evidence="2" id="KW-1185">Reference proteome</keyword>
<reference evidence="1" key="1">
    <citation type="journal article" date="2019" name="Environ. Microbiol.">
        <title>Fungal ecological strategies reflected in gene transcription - a case study of two litter decomposers.</title>
        <authorList>
            <person name="Barbi F."/>
            <person name="Kohler A."/>
            <person name="Barry K."/>
            <person name="Baskaran P."/>
            <person name="Daum C."/>
            <person name="Fauchery L."/>
            <person name="Ihrmark K."/>
            <person name="Kuo A."/>
            <person name="LaButti K."/>
            <person name="Lipzen A."/>
            <person name="Morin E."/>
            <person name="Grigoriev I.V."/>
            <person name="Henrissat B."/>
            <person name="Lindahl B."/>
            <person name="Martin F."/>
        </authorList>
    </citation>
    <scope>NUCLEOTIDE SEQUENCE</scope>
    <source>
        <strain evidence="1">JB14</strain>
    </source>
</reference>
<protein>
    <submittedName>
        <fullName evidence="1">Uncharacterized protein</fullName>
    </submittedName>
</protein>
<sequence>MALQLWPIWVAATILYKGPEHLYTVVASGCQPTIWSLKDTAIISKTCVLANISGAKVVQASMAEYLSRGEGEGGGIIESASSYRVNAVPEKAYSCPVHPGFADVSYAKYHWIHHIQETPPSKEMIQALLNNVSILYLLIKMQGRHLNGLRAPVRSFKSPDNITEQLIRQIQEALLNGMYEPGLRHTSQSKVNAR</sequence>
<dbReference type="Proteomes" id="UP000799118">
    <property type="component" value="Unassembled WGS sequence"/>
</dbReference>
<gene>
    <name evidence="1" type="ORF">BT96DRAFT_942439</name>
</gene>
<evidence type="ECO:0000313" key="1">
    <source>
        <dbReference type="EMBL" id="KAE9395436.1"/>
    </source>
</evidence>
<proteinExistence type="predicted"/>